<keyword evidence="4 10" id="KW-0347">Helicase</keyword>
<dbReference type="GO" id="GO:0003676">
    <property type="term" value="F:nucleic acid binding"/>
    <property type="evidence" value="ECO:0007669"/>
    <property type="project" value="InterPro"/>
</dbReference>
<evidence type="ECO:0000313" key="14">
    <source>
        <dbReference type="Proteomes" id="UP000239649"/>
    </source>
</evidence>
<feature type="region of interest" description="Disordered" evidence="11">
    <location>
        <begin position="677"/>
        <end position="698"/>
    </location>
</feature>
<feature type="region of interest" description="Disordered" evidence="11">
    <location>
        <begin position="789"/>
        <end position="811"/>
    </location>
</feature>
<evidence type="ECO:0000256" key="8">
    <source>
        <dbReference type="ARBA" id="ARBA00023235"/>
    </source>
</evidence>
<keyword evidence="6" id="KW-0238">DNA-binding</keyword>
<proteinExistence type="inferred from homology"/>
<keyword evidence="9" id="KW-0863">Zinc-finger</keyword>
<keyword evidence="1 10" id="KW-0547">Nucleotide-binding</keyword>
<comment type="similarity">
    <text evidence="10">Belongs to the helicase family.</text>
</comment>
<protein>
    <recommendedName>
        <fullName evidence="10">ATP-dependent DNA helicase</fullName>
        <ecNumber evidence="10">5.6.2.3</ecNumber>
    </recommendedName>
</protein>
<dbReference type="AlphaFoldDB" id="A0A2P6VI44"/>
<evidence type="ECO:0000256" key="4">
    <source>
        <dbReference type="ARBA" id="ARBA00022806"/>
    </source>
</evidence>
<dbReference type="CDD" id="cd18809">
    <property type="entry name" value="SF1_C_RecD"/>
    <property type="match status" value="1"/>
</dbReference>
<evidence type="ECO:0000256" key="2">
    <source>
        <dbReference type="ARBA" id="ARBA00022763"/>
    </source>
</evidence>
<dbReference type="PANTHER" id="PTHR47642:SF5">
    <property type="entry name" value="ATP-DEPENDENT DNA HELICASE"/>
    <property type="match status" value="1"/>
</dbReference>
<dbReference type="GO" id="GO:0000723">
    <property type="term" value="P:telomere maintenance"/>
    <property type="evidence" value="ECO:0007669"/>
    <property type="project" value="InterPro"/>
</dbReference>
<evidence type="ECO:0000256" key="5">
    <source>
        <dbReference type="ARBA" id="ARBA00022840"/>
    </source>
</evidence>
<keyword evidence="9" id="KW-0479">Metal-binding</keyword>
<evidence type="ECO:0000256" key="7">
    <source>
        <dbReference type="ARBA" id="ARBA00023204"/>
    </source>
</evidence>
<comment type="caution">
    <text evidence="13">The sequence shown here is derived from an EMBL/GenBank/DDBJ whole genome shotgun (WGS) entry which is preliminary data.</text>
</comment>
<comment type="catalytic activity">
    <reaction evidence="10">
        <text>ATP + H2O = ADP + phosphate + H(+)</text>
        <dbReference type="Rhea" id="RHEA:13065"/>
        <dbReference type="ChEBI" id="CHEBI:15377"/>
        <dbReference type="ChEBI" id="CHEBI:15378"/>
        <dbReference type="ChEBI" id="CHEBI:30616"/>
        <dbReference type="ChEBI" id="CHEBI:43474"/>
        <dbReference type="ChEBI" id="CHEBI:456216"/>
        <dbReference type="EC" id="5.6.2.3"/>
    </reaction>
</comment>
<feature type="region of interest" description="Disordered" evidence="11">
    <location>
        <begin position="96"/>
        <end position="120"/>
    </location>
</feature>
<dbReference type="InterPro" id="IPR010285">
    <property type="entry name" value="DNA_helicase_pif1-like_DEAD"/>
</dbReference>
<feature type="domain" description="CCHC-type" evidence="12">
    <location>
        <begin position="704"/>
        <end position="719"/>
    </location>
</feature>
<dbReference type="GO" id="GO:0006310">
    <property type="term" value="P:DNA recombination"/>
    <property type="evidence" value="ECO:0007669"/>
    <property type="project" value="UniProtKB-KW"/>
</dbReference>
<dbReference type="Proteomes" id="UP000239649">
    <property type="component" value="Unassembled WGS sequence"/>
</dbReference>
<dbReference type="GO" id="GO:0008270">
    <property type="term" value="F:zinc ion binding"/>
    <property type="evidence" value="ECO:0007669"/>
    <property type="project" value="UniProtKB-KW"/>
</dbReference>
<dbReference type="SMART" id="SM00343">
    <property type="entry name" value="ZnF_C2HC"/>
    <property type="match status" value="3"/>
</dbReference>
<dbReference type="GO" id="GO:0005524">
    <property type="term" value="F:ATP binding"/>
    <property type="evidence" value="ECO:0007669"/>
    <property type="project" value="UniProtKB-KW"/>
</dbReference>
<dbReference type="Gene3D" id="4.10.60.10">
    <property type="entry name" value="Zinc finger, CCHC-type"/>
    <property type="match status" value="2"/>
</dbReference>
<keyword evidence="5 10" id="KW-0067">ATP-binding</keyword>
<evidence type="ECO:0000256" key="6">
    <source>
        <dbReference type="ARBA" id="ARBA00023125"/>
    </source>
</evidence>
<gene>
    <name evidence="13" type="ORF">C2E20_3138</name>
</gene>
<dbReference type="GO" id="GO:0006281">
    <property type="term" value="P:DNA repair"/>
    <property type="evidence" value="ECO:0007669"/>
    <property type="project" value="UniProtKB-KW"/>
</dbReference>
<dbReference type="PROSITE" id="PS50158">
    <property type="entry name" value="ZF_CCHC"/>
    <property type="match status" value="2"/>
</dbReference>
<dbReference type="EC" id="5.6.2.3" evidence="10"/>
<dbReference type="Pfam" id="PF05970">
    <property type="entry name" value="PIF1"/>
    <property type="match status" value="1"/>
</dbReference>
<name>A0A2P6VI44_9CHLO</name>
<dbReference type="InterPro" id="IPR027417">
    <property type="entry name" value="P-loop_NTPase"/>
</dbReference>
<comment type="cofactor">
    <cofactor evidence="10">
        <name>Mg(2+)</name>
        <dbReference type="ChEBI" id="CHEBI:18420"/>
    </cofactor>
</comment>
<evidence type="ECO:0000256" key="1">
    <source>
        <dbReference type="ARBA" id="ARBA00022741"/>
    </source>
</evidence>
<keyword evidence="10" id="KW-0233">DNA recombination</keyword>
<dbReference type="InterPro" id="IPR051055">
    <property type="entry name" value="PIF1_helicase"/>
</dbReference>
<feature type="region of interest" description="Disordered" evidence="11">
    <location>
        <begin position="1"/>
        <end position="71"/>
    </location>
</feature>
<keyword evidence="7 10" id="KW-0234">DNA repair</keyword>
<dbReference type="STRING" id="554055.A0A2P6VI44"/>
<evidence type="ECO:0000259" key="12">
    <source>
        <dbReference type="PROSITE" id="PS50158"/>
    </source>
</evidence>
<keyword evidence="3 10" id="KW-0378">Hydrolase</keyword>
<feature type="compositionally biased region" description="Gly residues" evidence="11">
    <location>
        <begin position="799"/>
        <end position="811"/>
    </location>
</feature>
<dbReference type="PANTHER" id="PTHR47642">
    <property type="entry name" value="ATP-DEPENDENT DNA HELICASE"/>
    <property type="match status" value="1"/>
</dbReference>
<dbReference type="InterPro" id="IPR036875">
    <property type="entry name" value="Znf_CCHC_sf"/>
</dbReference>
<sequence length="834" mass="87876">MAPAEQSGEWGGGGEEPSGEWDADERPAGWEADGPALAGWQAGGPPGAGRPPDERRGGRPPQLDSPGRLTHVSNTVMPSYVADTHEQHVSATLAEAGSQARGGADPDDDPGSGSQADSPVLSQEQAAVLELVRRRQSVFFTGDAGTGKSFLLNHIIDALRQEFGHSCHAHRRKHAALCAGLRRAALHRRLREDWKKENKEHLRALQVLIVDEISMVSAEFFELLEQMTRAIRGLPAPFGGLRLVLCGDFFQLPPISDRWRANLPHNTFLNRGFAFQSPAWRRCDLQCVVLTKVWRQRDPYFLSVLNAVRFGDNAVAAALARECGAPLPEREGVKPTQLYSRNADVDRVNAEELARLPGSALDFGAKDDVILDPDNVMRGMSAQELSRDTQRLEKSEFFRDCLAARCFQLKVGAQVMLVKNLELSGSSRMLVNGSRGVVTRFMPLAEYKAELEQEKADARAQMRREGRGAGPAGLLALSREHKATSAGTRFEKLLRKQALLNSWVDQSGAAAVPVVRFLNGRELPMGPEAFTAEIPGVGSCSREQVPLKLAWAVTVHKSQGMTLDLARVSLKDCFAEGQAYVALSRVRSLEGLQVLDCAPGCVKTSPVALAFFQCLKACAQWGEAPYTDPAWQHWQRQHPIAAPSDPNRPPAPGALAAQAGAAGATLGFTPAGVAGRAAGGGQTPVAAGGPRQPSPSPVRAGDLCFKCGQPGHWASACPNANAGASPAAAVGGFFGKRGAAGAAAGAGAAKRPRAAGGAGGGGGGAAASAGRGGCFKCGGDHWIRDCPQNKAAASQGRPGTQGRGGAPPGRGGGGGGACFRCGGTDHWASACPSR</sequence>
<dbReference type="Pfam" id="PF21530">
    <property type="entry name" value="Pif1_2B_dom"/>
    <property type="match status" value="1"/>
</dbReference>
<organism evidence="13 14">
    <name type="scientific">Micractinium conductrix</name>
    <dbReference type="NCBI Taxonomy" id="554055"/>
    <lineage>
        <taxon>Eukaryota</taxon>
        <taxon>Viridiplantae</taxon>
        <taxon>Chlorophyta</taxon>
        <taxon>core chlorophytes</taxon>
        <taxon>Trebouxiophyceae</taxon>
        <taxon>Chlorellales</taxon>
        <taxon>Chlorellaceae</taxon>
        <taxon>Chlorella clade</taxon>
        <taxon>Micractinium</taxon>
    </lineage>
</organism>
<accession>A0A2P6VI44</accession>
<dbReference type="Pfam" id="PF00098">
    <property type="entry name" value="zf-CCHC"/>
    <property type="match status" value="2"/>
</dbReference>
<dbReference type="SUPFAM" id="SSF57756">
    <property type="entry name" value="Retrovirus zinc finger-like domains"/>
    <property type="match status" value="2"/>
</dbReference>
<evidence type="ECO:0000256" key="11">
    <source>
        <dbReference type="SAM" id="MobiDB-lite"/>
    </source>
</evidence>
<evidence type="ECO:0000256" key="9">
    <source>
        <dbReference type="PROSITE-ProRule" id="PRU00047"/>
    </source>
</evidence>
<dbReference type="OrthoDB" id="508102at2759"/>
<keyword evidence="2 10" id="KW-0227">DNA damage</keyword>
<dbReference type="Gene3D" id="3.40.50.300">
    <property type="entry name" value="P-loop containing nucleotide triphosphate hydrolases"/>
    <property type="match status" value="1"/>
</dbReference>
<evidence type="ECO:0000313" key="13">
    <source>
        <dbReference type="EMBL" id="PSC73766.1"/>
    </source>
</evidence>
<dbReference type="GO" id="GO:0016887">
    <property type="term" value="F:ATP hydrolysis activity"/>
    <property type="evidence" value="ECO:0007669"/>
    <property type="project" value="RHEA"/>
</dbReference>
<dbReference type="InterPro" id="IPR049163">
    <property type="entry name" value="Pif1-like_2B_dom"/>
</dbReference>
<keyword evidence="8" id="KW-0413">Isomerase</keyword>
<dbReference type="EMBL" id="LHPF02000006">
    <property type="protein sequence ID" value="PSC73766.1"/>
    <property type="molecule type" value="Genomic_DNA"/>
</dbReference>
<dbReference type="GO" id="GO:0043139">
    <property type="term" value="F:5'-3' DNA helicase activity"/>
    <property type="evidence" value="ECO:0007669"/>
    <property type="project" value="UniProtKB-EC"/>
</dbReference>
<reference evidence="13 14" key="1">
    <citation type="journal article" date="2018" name="Plant J.">
        <title>Genome sequences of Chlorella sorokiniana UTEX 1602 and Micractinium conductrix SAG 241.80: implications to maltose excretion by a green alga.</title>
        <authorList>
            <person name="Arriola M.B."/>
            <person name="Velmurugan N."/>
            <person name="Zhang Y."/>
            <person name="Plunkett M.H."/>
            <person name="Hondzo H."/>
            <person name="Barney B.M."/>
        </authorList>
    </citation>
    <scope>NUCLEOTIDE SEQUENCE [LARGE SCALE GENOMIC DNA]</scope>
    <source>
        <strain evidence="13 14">SAG 241.80</strain>
    </source>
</reference>
<keyword evidence="14" id="KW-1185">Reference proteome</keyword>
<evidence type="ECO:0000256" key="10">
    <source>
        <dbReference type="RuleBase" id="RU363044"/>
    </source>
</evidence>
<dbReference type="InterPro" id="IPR001878">
    <property type="entry name" value="Znf_CCHC"/>
</dbReference>
<feature type="domain" description="CCHC-type" evidence="12">
    <location>
        <begin position="818"/>
        <end position="833"/>
    </location>
</feature>
<dbReference type="SUPFAM" id="SSF52540">
    <property type="entry name" value="P-loop containing nucleoside triphosphate hydrolases"/>
    <property type="match status" value="2"/>
</dbReference>
<keyword evidence="9" id="KW-0862">Zinc</keyword>
<evidence type="ECO:0000256" key="3">
    <source>
        <dbReference type="ARBA" id="ARBA00022801"/>
    </source>
</evidence>